<accession>A0AAV5E7N1</accession>
<dbReference type="GO" id="GO:0016020">
    <property type="term" value="C:membrane"/>
    <property type="evidence" value="ECO:0007669"/>
    <property type="project" value="UniProtKB-SubCell"/>
</dbReference>
<evidence type="ECO:0000256" key="3">
    <source>
        <dbReference type="SAM" id="MobiDB-lite"/>
    </source>
</evidence>
<comment type="caution">
    <text evidence="5">The sequence shown here is derived from an EMBL/GenBank/DDBJ whole genome shotgun (WGS) entry which is preliminary data.</text>
</comment>
<feature type="region of interest" description="Disordered" evidence="3">
    <location>
        <begin position="1"/>
        <end position="48"/>
    </location>
</feature>
<name>A0AAV5E7N1_ELECO</name>
<evidence type="ECO:0000313" key="6">
    <source>
        <dbReference type="Proteomes" id="UP001054889"/>
    </source>
</evidence>
<dbReference type="InterPro" id="IPR025287">
    <property type="entry name" value="WAK_GUB"/>
</dbReference>
<dbReference type="PANTHER" id="PTHR33138:SF1">
    <property type="entry name" value="OS01G0113900 PROTEIN"/>
    <property type="match status" value="1"/>
</dbReference>
<organism evidence="5 6">
    <name type="scientific">Eleusine coracana subsp. coracana</name>
    <dbReference type="NCBI Taxonomy" id="191504"/>
    <lineage>
        <taxon>Eukaryota</taxon>
        <taxon>Viridiplantae</taxon>
        <taxon>Streptophyta</taxon>
        <taxon>Embryophyta</taxon>
        <taxon>Tracheophyta</taxon>
        <taxon>Spermatophyta</taxon>
        <taxon>Magnoliopsida</taxon>
        <taxon>Liliopsida</taxon>
        <taxon>Poales</taxon>
        <taxon>Poaceae</taxon>
        <taxon>PACMAD clade</taxon>
        <taxon>Chloridoideae</taxon>
        <taxon>Cynodonteae</taxon>
        <taxon>Eleusininae</taxon>
        <taxon>Eleusine</taxon>
    </lineage>
</organism>
<dbReference type="PANTHER" id="PTHR33138">
    <property type="entry name" value="OS01G0690200 PROTEIN"/>
    <property type="match status" value="1"/>
</dbReference>
<feature type="compositionally biased region" description="Basic residues" evidence="3">
    <location>
        <begin position="22"/>
        <end position="31"/>
    </location>
</feature>
<gene>
    <name evidence="5" type="primary">gb05718</name>
    <name evidence="5" type="ORF">PR202_gb05718</name>
</gene>
<reference evidence="5" key="2">
    <citation type="submission" date="2021-12" db="EMBL/GenBank/DDBJ databases">
        <title>Resequencing data analysis of finger millet.</title>
        <authorList>
            <person name="Hatakeyama M."/>
            <person name="Aluri S."/>
            <person name="Balachadran M.T."/>
            <person name="Sivarajan S.R."/>
            <person name="Poveda L."/>
            <person name="Shimizu-Inatsugi R."/>
            <person name="Schlapbach R."/>
            <person name="Sreeman S.M."/>
            <person name="Shimizu K.K."/>
        </authorList>
    </citation>
    <scope>NUCLEOTIDE SEQUENCE</scope>
</reference>
<comment type="subcellular location">
    <subcellularLocation>
        <location evidence="1">Membrane</location>
        <topology evidence="1">Single-pass membrane protein</topology>
    </subcellularLocation>
</comment>
<keyword evidence="6" id="KW-1185">Reference proteome</keyword>
<evidence type="ECO:0000256" key="1">
    <source>
        <dbReference type="ARBA" id="ARBA00004167"/>
    </source>
</evidence>
<evidence type="ECO:0000256" key="2">
    <source>
        <dbReference type="ARBA" id="ARBA00022729"/>
    </source>
</evidence>
<keyword evidence="2" id="KW-0732">Signal</keyword>
<feature type="domain" description="Wall-associated receptor kinase galacturonan-binding" evidence="4">
    <location>
        <begin position="72"/>
        <end position="135"/>
    </location>
</feature>
<proteinExistence type="predicted"/>
<dbReference type="EMBL" id="BQKI01000073">
    <property type="protein sequence ID" value="GJN18546.1"/>
    <property type="molecule type" value="Genomic_DNA"/>
</dbReference>
<evidence type="ECO:0000313" key="5">
    <source>
        <dbReference type="EMBL" id="GJN18546.1"/>
    </source>
</evidence>
<dbReference type="AlphaFoldDB" id="A0AAV5E7N1"/>
<sequence>MEEEVPGVTRDRSEEALASRAAGRRRRRQRRKEAPEERGAGSTIAAQNAQKEVDQVLTAAVHVADAEGPDPCPPFSCGNLHNVSSPFRRPGDPPECGVKAYELLCSSGKATIRINTGTYSVTNINYTEKSFWVVDANLDTHCPVPRADQLPYGSYSDFGAPYHSELATATYYWACFVNCSQAVTNISWYKPVTCLSTNSSFVYLSISFMGCHVSDSQPFCGYLATIPISLWPAENASSAEIIELVKKGFSVSFPTHDIDSSLTSNLKSCLIDTNR</sequence>
<protein>
    <recommendedName>
        <fullName evidence="4">Wall-associated receptor kinase galacturonan-binding domain-containing protein</fullName>
    </recommendedName>
</protein>
<dbReference type="Pfam" id="PF13947">
    <property type="entry name" value="GUB_WAK_bind"/>
    <property type="match status" value="1"/>
</dbReference>
<dbReference type="Proteomes" id="UP001054889">
    <property type="component" value="Unassembled WGS sequence"/>
</dbReference>
<dbReference type="GO" id="GO:0030247">
    <property type="term" value="F:polysaccharide binding"/>
    <property type="evidence" value="ECO:0007669"/>
    <property type="project" value="InterPro"/>
</dbReference>
<evidence type="ECO:0000259" key="4">
    <source>
        <dbReference type="Pfam" id="PF13947"/>
    </source>
</evidence>
<reference evidence="5" key="1">
    <citation type="journal article" date="2018" name="DNA Res.">
        <title>Multiple hybrid de novo genome assembly of finger millet, an orphan allotetraploid crop.</title>
        <authorList>
            <person name="Hatakeyama M."/>
            <person name="Aluri S."/>
            <person name="Balachadran M.T."/>
            <person name="Sivarajan S.R."/>
            <person name="Patrignani A."/>
            <person name="Gruter S."/>
            <person name="Poveda L."/>
            <person name="Shimizu-Inatsugi R."/>
            <person name="Baeten J."/>
            <person name="Francoijs K.J."/>
            <person name="Nataraja K.N."/>
            <person name="Reddy Y.A.N."/>
            <person name="Phadnis S."/>
            <person name="Ravikumar R.L."/>
            <person name="Schlapbach R."/>
            <person name="Sreeman S.M."/>
            <person name="Shimizu K.K."/>
        </authorList>
    </citation>
    <scope>NUCLEOTIDE SEQUENCE</scope>
</reference>